<reference evidence="1 2" key="1">
    <citation type="submission" date="2019-08" db="EMBL/GenBank/DDBJ databases">
        <title>In-depth cultivation of the pig gut microbiome towards novel bacterial diversity and tailored functional studies.</title>
        <authorList>
            <person name="Wylensek D."/>
            <person name="Hitch T.C.A."/>
            <person name="Clavel T."/>
        </authorList>
    </citation>
    <scope>NUCLEOTIDE SEQUENCE [LARGE SCALE GENOMIC DNA]</scope>
    <source>
        <strain evidence="1 2">WCA3-601-WT-6H</strain>
    </source>
</reference>
<dbReference type="RefSeq" id="WP_154498591.1">
    <property type="nucleotide sequence ID" value="NZ_VUMU01000021.1"/>
</dbReference>
<dbReference type="Proteomes" id="UP000476055">
    <property type="component" value="Unassembled WGS sequence"/>
</dbReference>
<organism evidence="1 2">
    <name type="scientific">Waltera intestinalis</name>
    <dbReference type="NCBI Taxonomy" id="2606635"/>
    <lineage>
        <taxon>Bacteria</taxon>
        <taxon>Bacillati</taxon>
        <taxon>Bacillota</taxon>
        <taxon>Clostridia</taxon>
        <taxon>Lachnospirales</taxon>
        <taxon>Lachnospiraceae</taxon>
        <taxon>Waltera</taxon>
    </lineage>
</organism>
<comment type="caution">
    <text evidence="1">The sequence shown here is derived from an EMBL/GenBank/DDBJ whole genome shotgun (WGS) entry which is preliminary data.</text>
</comment>
<accession>A0A6L5YME5</accession>
<dbReference type="EMBL" id="VUMU01000021">
    <property type="protein sequence ID" value="MST59153.1"/>
    <property type="molecule type" value="Genomic_DNA"/>
</dbReference>
<protein>
    <submittedName>
        <fullName evidence="1">Uncharacterized protein</fullName>
    </submittedName>
</protein>
<keyword evidence="2" id="KW-1185">Reference proteome</keyword>
<evidence type="ECO:0000313" key="2">
    <source>
        <dbReference type="Proteomes" id="UP000476055"/>
    </source>
</evidence>
<gene>
    <name evidence="1" type="ORF">FYJ59_13070</name>
</gene>
<sequence>MAIGFEEIRKYIARDVRISVCFQDGYYHNYLMISDIPEHKYDGLYVYGIGMVNVEFSRDVYSVPKEQEGIIRGTEDDILASALEIVLYPQPREIARSTEEALLFRDLKPYLQIFGNISVVNREDWSFKTYEYRDDIPGEYDENYVYGVGMEDNPDVKASLKNLEYDTCLKKRMVVVLSKDDLKKKETKM</sequence>
<proteinExistence type="predicted"/>
<evidence type="ECO:0000313" key="1">
    <source>
        <dbReference type="EMBL" id="MST59153.1"/>
    </source>
</evidence>
<name>A0A6L5YME5_9FIRM</name>
<dbReference type="AlphaFoldDB" id="A0A6L5YME5"/>